<gene>
    <name evidence="7" type="ORF">R5R35_002465</name>
</gene>
<sequence length="246" mass="27534">MMKDSNRNVQEILAATAPQHESKLHGVFHKLSDIWQPQQQKMSATEVLDPAIGEQRFSTPEGTDEFACLYANVGWMDVLNGEVLAYSVSELNKMPVATYAEAMHLKVDSGGVQAGWRALARRLERELRAAKSAHRLAAGEVLLPADLLPRVAREALRLSDPEPCGLRGCTLHVNLETGDTCRRVSTIKLDSDTVSTFELYLTLRQDLSSWHSLLPQFLKNLTRGSTVVISPRFSLDKKKLYRSYLE</sequence>
<dbReference type="PANTHER" id="PTHR12478">
    <property type="entry name" value="DNA-DAMAGE-INDUCIBLE TRANSCRIPT 4 PROTEIN DDIT4"/>
    <property type="match status" value="1"/>
</dbReference>
<dbReference type="GO" id="GO:0009968">
    <property type="term" value="P:negative regulation of signal transduction"/>
    <property type="evidence" value="ECO:0007669"/>
    <property type="project" value="InterPro"/>
</dbReference>
<evidence type="ECO:0000256" key="6">
    <source>
        <dbReference type="ARBA" id="ARBA00059352"/>
    </source>
</evidence>
<dbReference type="GO" id="GO:0008258">
    <property type="term" value="P:head involution"/>
    <property type="evidence" value="ECO:0007669"/>
    <property type="project" value="UniProtKB-ARBA"/>
</dbReference>
<reference evidence="7 8" key="1">
    <citation type="submission" date="2024-03" db="EMBL/GenBank/DDBJ databases">
        <title>The genome assembly and annotation of the cricket Gryllus longicercus Weissman &amp; Gray.</title>
        <authorList>
            <person name="Szrajer S."/>
            <person name="Gray D."/>
            <person name="Ylla G."/>
        </authorList>
    </citation>
    <scope>NUCLEOTIDE SEQUENCE [LARGE SCALE GENOMIC DNA]</scope>
    <source>
        <strain evidence="7">DAG 2021-001</strain>
        <tissue evidence="7">Whole body minus gut</tissue>
    </source>
</reference>
<comment type="function">
    <text evidence="6">Inhibits cell growth by regulating the Tor pathway upstream of the Tsc1-Tsc2 complex and downstream of Akt1. Acts as a cell death activator during head development.</text>
</comment>
<dbReference type="InterPro" id="IPR038281">
    <property type="entry name" value="RTP801-like_C_sf"/>
</dbReference>
<keyword evidence="8" id="KW-1185">Reference proteome</keyword>
<accession>A0AAN9Z1W1</accession>
<evidence type="ECO:0000313" key="8">
    <source>
        <dbReference type="Proteomes" id="UP001378592"/>
    </source>
</evidence>
<dbReference type="AlphaFoldDB" id="A0AAN9Z1W1"/>
<evidence type="ECO:0000256" key="5">
    <source>
        <dbReference type="ARBA" id="ARBA00022703"/>
    </source>
</evidence>
<keyword evidence="4" id="KW-0963">Cytoplasm</keyword>
<dbReference type="Pfam" id="PF07809">
    <property type="entry name" value="RTP801_C"/>
    <property type="match status" value="1"/>
</dbReference>
<dbReference type="InterPro" id="IPR012918">
    <property type="entry name" value="RTP801-like"/>
</dbReference>
<dbReference type="GO" id="GO:0006915">
    <property type="term" value="P:apoptotic process"/>
    <property type="evidence" value="ECO:0007669"/>
    <property type="project" value="UniProtKB-KW"/>
</dbReference>
<dbReference type="EMBL" id="JAZDUA010000399">
    <property type="protein sequence ID" value="KAK7793161.1"/>
    <property type="molecule type" value="Genomic_DNA"/>
</dbReference>
<organism evidence="7 8">
    <name type="scientific">Gryllus longicercus</name>
    <dbReference type="NCBI Taxonomy" id="2509291"/>
    <lineage>
        <taxon>Eukaryota</taxon>
        <taxon>Metazoa</taxon>
        <taxon>Ecdysozoa</taxon>
        <taxon>Arthropoda</taxon>
        <taxon>Hexapoda</taxon>
        <taxon>Insecta</taxon>
        <taxon>Pterygota</taxon>
        <taxon>Neoptera</taxon>
        <taxon>Polyneoptera</taxon>
        <taxon>Orthoptera</taxon>
        <taxon>Ensifera</taxon>
        <taxon>Gryllidea</taxon>
        <taxon>Grylloidea</taxon>
        <taxon>Gryllidae</taxon>
        <taxon>Gryllinae</taxon>
        <taxon>Gryllus</taxon>
    </lineage>
</organism>
<evidence type="ECO:0008006" key="9">
    <source>
        <dbReference type="Google" id="ProtNLM"/>
    </source>
</evidence>
<dbReference type="GO" id="GO:0032006">
    <property type="term" value="P:regulation of TOR signaling"/>
    <property type="evidence" value="ECO:0007669"/>
    <property type="project" value="UniProtKB-ARBA"/>
</dbReference>
<comment type="caution">
    <text evidence="7">The sequence shown here is derived from an EMBL/GenBank/DDBJ whole genome shotgun (WGS) entry which is preliminary data.</text>
</comment>
<evidence type="ECO:0000256" key="4">
    <source>
        <dbReference type="ARBA" id="ARBA00022490"/>
    </source>
</evidence>
<dbReference type="GO" id="GO:0006979">
    <property type="term" value="P:response to oxidative stress"/>
    <property type="evidence" value="ECO:0007669"/>
    <property type="project" value="UniProtKB-ARBA"/>
</dbReference>
<dbReference type="Proteomes" id="UP001378592">
    <property type="component" value="Unassembled WGS sequence"/>
</dbReference>
<evidence type="ECO:0000313" key="7">
    <source>
        <dbReference type="EMBL" id="KAK7793161.1"/>
    </source>
</evidence>
<evidence type="ECO:0000256" key="3">
    <source>
        <dbReference type="ARBA" id="ARBA00022473"/>
    </source>
</evidence>
<keyword evidence="5" id="KW-0053">Apoptosis</keyword>
<dbReference type="PANTHER" id="PTHR12478:SF16">
    <property type="entry name" value="PROTEIN CHARYBDE-RELATED"/>
    <property type="match status" value="1"/>
</dbReference>
<proteinExistence type="inferred from homology"/>
<keyword evidence="3" id="KW-0217">Developmental protein</keyword>
<evidence type="ECO:0000256" key="2">
    <source>
        <dbReference type="ARBA" id="ARBA00010670"/>
    </source>
</evidence>
<comment type="subcellular location">
    <subcellularLocation>
        <location evidence="1">Cytoplasm</location>
    </subcellularLocation>
</comment>
<dbReference type="GO" id="GO:0045926">
    <property type="term" value="P:negative regulation of growth"/>
    <property type="evidence" value="ECO:0007669"/>
    <property type="project" value="UniProtKB-ARBA"/>
</dbReference>
<evidence type="ECO:0000256" key="1">
    <source>
        <dbReference type="ARBA" id="ARBA00004496"/>
    </source>
</evidence>
<name>A0AAN9Z1W1_9ORTH</name>
<protein>
    <recommendedName>
        <fullName evidence="9">Protein charybde</fullName>
    </recommendedName>
</protein>
<dbReference type="GO" id="GO:0005737">
    <property type="term" value="C:cytoplasm"/>
    <property type="evidence" value="ECO:0007669"/>
    <property type="project" value="UniProtKB-SubCell"/>
</dbReference>
<comment type="similarity">
    <text evidence="2">Belongs to the DDIT4 family.</text>
</comment>
<dbReference type="Gene3D" id="3.90.470.40">
    <property type="entry name" value="RTP801-like"/>
    <property type="match status" value="1"/>
</dbReference>
<dbReference type="FunFam" id="3.90.470.40:FF:000003">
    <property type="entry name" value="Charybde, isoform E"/>
    <property type="match status" value="1"/>
</dbReference>